<dbReference type="Gene3D" id="3.40.710.10">
    <property type="entry name" value="DD-peptidase/beta-lactamase superfamily"/>
    <property type="match status" value="1"/>
</dbReference>
<reference evidence="3" key="1">
    <citation type="submission" date="2014-11" db="EMBL/GenBank/DDBJ databases">
        <authorList>
            <person name="Otto D Thomas"/>
            <person name="Naeem Raeece"/>
        </authorList>
    </citation>
    <scope>NUCLEOTIDE SEQUENCE</scope>
</reference>
<dbReference type="InterPro" id="IPR001466">
    <property type="entry name" value="Beta-lactam-related"/>
</dbReference>
<dbReference type="SUPFAM" id="SSF56601">
    <property type="entry name" value="beta-lactamase/transpeptidase-like"/>
    <property type="match status" value="1"/>
</dbReference>
<name>A0A0G4HNM0_9ALVE</name>
<accession>A0A0G4HNM0</accession>
<dbReference type="EMBL" id="CDMZ01003262">
    <property type="protein sequence ID" value="CEM45738.1"/>
    <property type="molecule type" value="Genomic_DNA"/>
</dbReference>
<proteinExistence type="predicted"/>
<dbReference type="PANTHER" id="PTHR46825:SF9">
    <property type="entry name" value="BETA-LACTAMASE-RELATED DOMAIN-CONTAINING PROTEIN"/>
    <property type="match status" value="1"/>
</dbReference>
<evidence type="ECO:0000259" key="2">
    <source>
        <dbReference type="Pfam" id="PF00144"/>
    </source>
</evidence>
<feature type="signal peptide" evidence="1">
    <location>
        <begin position="1"/>
        <end position="18"/>
    </location>
</feature>
<sequence length="405" mass="44749">MLGRLSFFGLLFIRITEASEPLRPLIRKEVDFLNRRALSFHAVSGCSAALRRGGKEVYSFAEGFADVGIPQNSSLPVEMTGETQMRVASCTKTMTGAVIVHAAFVKKLFSLDDTVESIVSRDPKMEHEFMRWDVWRRHSNMITIRHLLSHTSGIRHYQTNAEYWGILADKTGELTDVFRFFGNDPLEFVPGKEYLYSAFGYSTLGILLEIASGVSYFQYLRTYLFDPGELPRTFAGRDDVSPVEAPSAVPYMRRCTDSGSDRGGYKEVARCSLTPAEQPDLNMKGASGAVVSTASDLAKVAEFIVLGDFLPADVRELELLKGNAEVPPPQGGWYSAGWHQSDETDPRRVWHAGGAVGGLAWVQVDRNKGLTASVMCNTQASADVANSITKNMMRLEDHETALLLA</sequence>
<evidence type="ECO:0000256" key="1">
    <source>
        <dbReference type="SAM" id="SignalP"/>
    </source>
</evidence>
<feature type="domain" description="Beta-lactamase-related" evidence="2">
    <location>
        <begin position="41"/>
        <end position="384"/>
    </location>
</feature>
<dbReference type="InterPro" id="IPR012338">
    <property type="entry name" value="Beta-lactam/transpept-like"/>
</dbReference>
<dbReference type="PANTHER" id="PTHR46825">
    <property type="entry name" value="D-ALANYL-D-ALANINE-CARBOXYPEPTIDASE/ENDOPEPTIDASE AMPH"/>
    <property type="match status" value="1"/>
</dbReference>
<dbReference type="InterPro" id="IPR050491">
    <property type="entry name" value="AmpC-like"/>
</dbReference>
<organism evidence="3">
    <name type="scientific">Chromera velia CCMP2878</name>
    <dbReference type="NCBI Taxonomy" id="1169474"/>
    <lineage>
        <taxon>Eukaryota</taxon>
        <taxon>Sar</taxon>
        <taxon>Alveolata</taxon>
        <taxon>Colpodellida</taxon>
        <taxon>Chromeraceae</taxon>
        <taxon>Chromera</taxon>
    </lineage>
</organism>
<evidence type="ECO:0000313" key="3">
    <source>
        <dbReference type="EMBL" id="CEM45738.1"/>
    </source>
</evidence>
<gene>
    <name evidence="3" type="ORF">Cvel_29462</name>
</gene>
<dbReference type="Pfam" id="PF00144">
    <property type="entry name" value="Beta-lactamase"/>
    <property type="match status" value="1"/>
</dbReference>
<protein>
    <recommendedName>
        <fullName evidence="2">Beta-lactamase-related domain-containing protein</fullName>
    </recommendedName>
</protein>
<dbReference type="VEuPathDB" id="CryptoDB:Cvel_29462"/>
<feature type="chain" id="PRO_5005191793" description="Beta-lactamase-related domain-containing protein" evidence="1">
    <location>
        <begin position="19"/>
        <end position="405"/>
    </location>
</feature>
<keyword evidence="1" id="KW-0732">Signal</keyword>
<dbReference type="AlphaFoldDB" id="A0A0G4HNM0"/>